<proteinExistence type="inferred from homology"/>
<dbReference type="PRINTS" id="PR00507">
    <property type="entry name" value="N12N6MTFRASE"/>
</dbReference>
<dbReference type="InterPro" id="IPR038333">
    <property type="entry name" value="T1MK-like_N_sf"/>
</dbReference>
<feature type="domain" description="DNA methylase adenine-specific" evidence="8">
    <location>
        <begin position="162"/>
        <end position="477"/>
    </location>
</feature>
<keyword evidence="11" id="KW-1185">Reference proteome</keyword>
<dbReference type="PROSITE" id="PS00092">
    <property type="entry name" value="N6_MTASE"/>
    <property type="match status" value="1"/>
</dbReference>
<evidence type="ECO:0000259" key="8">
    <source>
        <dbReference type="Pfam" id="PF02384"/>
    </source>
</evidence>
<dbReference type="Gene3D" id="1.20.1260.30">
    <property type="match status" value="1"/>
</dbReference>
<dbReference type="Gene3D" id="3.40.50.150">
    <property type="entry name" value="Vaccinia Virus protein VP39"/>
    <property type="match status" value="1"/>
</dbReference>
<dbReference type="Proteomes" id="UP000322521">
    <property type="component" value="Unassembled WGS sequence"/>
</dbReference>
<dbReference type="Pfam" id="PF02384">
    <property type="entry name" value="N6_Mtase"/>
    <property type="match status" value="1"/>
</dbReference>
<dbReference type="GO" id="GO:0032259">
    <property type="term" value="P:methylation"/>
    <property type="evidence" value="ECO:0007669"/>
    <property type="project" value="UniProtKB-KW"/>
</dbReference>
<name>A0A5M9NB50_9VIBR</name>
<organism evidence="10 11">
    <name type="scientific">Vibrio gigantis</name>
    <dbReference type="NCBI Taxonomy" id="296199"/>
    <lineage>
        <taxon>Bacteria</taxon>
        <taxon>Pseudomonadati</taxon>
        <taxon>Pseudomonadota</taxon>
        <taxon>Gammaproteobacteria</taxon>
        <taxon>Vibrionales</taxon>
        <taxon>Vibrionaceae</taxon>
        <taxon>Vibrio</taxon>
    </lineage>
</organism>
<dbReference type="AlphaFoldDB" id="A0A5M9NB50"/>
<evidence type="ECO:0000256" key="3">
    <source>
        <dbReference type="ARBA" id="ARBA00022603"/>
    </source>
</evidence>
<dbReference type="EC" id="2.1.1.72" evidence="2"/>
<dbReference type="SUPFAM" id="SSF53335">
    <property type="entry name" value="S-adenosyl-L-methionine-dependent methyltransferases"/>
    <property type="match status" value="1"/>
</dbReference>
<reference evidence="10 11" key="1">
    <citation type="submission" date="2019-09" db="EMBL/GenBank/DDBJ databases">
        <title>Draft genome sequence of various Type strains from the CCUG.</title>
        <authorList>
            <person name="Pineiro-Iglesias B."/>
            <person name="Tunovic T."/>
            <person name="Unosson C."/>
            <person name="Inganas E."/>
            <person name="Ohlen M."/>
            <person name="Cardew S."/>
            <person name="Jensie-Markopoulos S."/>
            <person name="Salva-Serra F."/>
            <person name="Jaen-Luchoro D."/>
            <person name="Karlsson R."/>
            <person name="Svensson-Stadler L."/>
            <person name="Chun J."/>
            <person name="Moore E."/>
        </authorList>
    </citation>
    <scope>NUCLEOTIDE SEQUENCE [LARGE SCALE GENOMIC DNA]</scope>
    <source>
        <strain evidence="10 11">CCUG 56969T</strain>
    </source>
</reference>
<comment type="caution">
    <text evidence="10">The sequence shown here is derived from an EMBL/GenBank/DDBJ whole genome shotgun (WGS) entry which is preliminary data.</text>
</comment>
<dbReference type="InterPro" id="IPR029063">
    <property type="entry name" value="SAM-dependent_MTases_sf"/>
</dbReference>
<dbReference type="PANTHER" id="PTHR42933:SF1">
    <property type="entry name" value="SITE-SPECIFIC DNA-METHYLTRANSFERASE (ADENINE-SPECIFIC)"/>
    <property type="match status" value="1"/>
</dbReference>
<dbReference type="PANTHER" id="PTHR42933">
    <property type="entry name" value="SLR6095 PROTEIN"/>
    <property type="match status" value="1"/>
</dbReference>
<evidence type="ECO:0000256" key="5">
    <source>
        <dbReference type="ARBA" id="ARBA00022691"/>
    </source>
</evidence>
<dbReference type="GO" id="GO:0003677">
    <property type="term" value="F:DNA binding"/>
    <property type="evidence" value="ECO:0007669"/>
    <property type="project" value="InterPro"/>
</dbReference>
<protein>
    <recommendedName>
        <fullName evidence="2">site-specific DNA-methyltransferase (adenine-specific)</fullName>
        <ecNumber evidence="2">2.1.1.72</ecNumber>
    </recommendedName>
</protein>
<keyword evidence="4 10" id="KW-0808">Transferase</keyword>
<dbReference type="GO" id="GO:0009307">
    <property type="term" value="P:DNA restriction-modification system"/>
    <property type="evidence" value="ECO:0007669"/>
    <property type="project" value="UniProtKB-KW"/>
</dbReference>
<dbReference type="InterPro" id="IPR004546">
    <property type="entry name" value="Restrct_endonuc_T1M"/>
</dbReference>
<sequence length="863" mass="97178">MNKQQLAAKIWESANQMRSKIEANEYKDYILGFIFYKYLSDQQVQFVTKEGMTPDEIKALTEEDAETVKYIQDNLGYFIAYENLFSTWVDPTSDFDESNVRDALSAFSRLISPTYKKLFEGIFTTLETGLSKLGESAGKRTKAISDLLHLIKSIPMNSKQGYDVLGYIYEYLIEKFAANAGKKAGEFYTPHEVSVLMSHIIAHELKNKDTIEIYDPTSGSGSLLINIGEAVEKYAKNKDSITYYAQELKANTYNLTRMNLIMRGIKASNIKTRNGDTLEDDWPYFDENDPQGTYNALYVDAVVSNPPYSQAWDPSFKDSDPRYSRFGLAPKTKADFAFLLHDLYHLKPDGIMTIVLPHGVLFRGGEEGEIRKQLIEQNHIDAIIGLPSNIFFGTGIPTVILVLKQKRENNDVLIVDASKHFVKEGKNNKLQASDIKRIVDAVINRDSIEKFSQLVSKQTLRDNGYNLNIPRYVDSSPAAQSWDLHATMLGGIPNSEIAELHNYWQAFPQLHNALFVAKSAAYSELAIAKQDVNATITQHPQVIEFISAYNQAFAGFDDYLNTILIQGWQAVNRNQQEPELSTELFTRLAPIALIDKYQAYQFLNNQWQVISNDLEMMQTEGFTATKLVDSNIVVKKVKGKGTEVQDGWKGHIMPFDLVQQTYLSDDLAALAKQENRLAEIASTLEEILESLSEEDKEQDTVKESKDGFANAEVAKAAKAFLKEQKDSKVKFDKESYEAKIIKVNKLIDEEKALKKAVKDAQRDLHLKTKATIEGLTDEQVNELLHLKWIAPLSLELAAMPSAVISQLTSQVQALADKYAVTYSQVANEIKTTEQALAQMMGELTGNEFDQQGLNELTNLLKGA</sequence>
<comment type="catalytic activity">
    <reaction evidence="7">
        <text>a 2'-deoxyadenosine in DNA + S-adenosyl-L-methionine = an N(6)-methyl-2'-deoxyadenosine in DNA + S-adenosyl-L-homocysteine + H(+)</text>
        <dbReference type="Rhea" id="RHEA:15197"/>
        <dbReference type="Rhea" id="RHEA-COMP:12418"/>
        <dbReference type="Rhea" id="RHEA-COMP:12419"/>
        <dbReference type="ChEBI" id="CHEBI:15378"/>
        <dbReference type="ChEBI" id="CHEBI:57856"/>
        <dbReference type="ChEBI" id="CHEBI:59789"/>
        <dbReference type="ChEBI" id="CHEBI:90615"/>
        <dbReference type="ChEBI" id="CHEBI:90616"/>
        <dbReference type="EC" id="2.1.1.72"/>
    </reaction>
</comment>
<dbReference type="InterPro" id="IPR003356">
    <property type="entry name" value="DNA_methylase_A-5"/>
</dbReference>
<dbReference type="Pfam" id="PF12161">
    <property type="entry name" value="HsdM_N"/>
    <property type="match status" value="1"/>
</dbReference>
<feature type="domain" description="N6 adenine-specific DNA methyltransferase N-terminal" evidence="9">
    <location>
        <begin position="6"/>
        <end position="149"/>
    </location>
</feature>
<dbReference type="EMBL" id="VXJS01000014">
    <property type="protein sequence ID" value="KAA8667538.1"/>
    <property type="molecule type" value="Genomic_DNA"/>
</dbReference>
<dbReference type="RefSeq" id="WP_150330763.1">
    <property type="nucleotide sequence ID" value="NZ_AP025492.1"/>
</dbReference>
<evidence type="ECO:0000313" key="10">
    <source>
        <dbReference type="EMBL" id="KAA8667538.1"/>
    </source>
</evidence>
<evidence type="ECO:0000256" key="2">
    <source>
        <dbReference type="ARBA" id="ARBA00011900"/>
    </source>
</evidence>
<keyword evidence="6" id="KW-0680">Restriction system</keyword>
<evidence type="ECO:0000313" key="11">
    <source>
        <dbReference type="Proteomes" id="UP000322521"/>
    </source>
</evidence>
<dbReference type="InterPro" id="IPR022749">
    <property type="entry name" value="D12N6_MeTrfase_N"/>
</dbReference>
<gene>
    <name evidence="10" type="ORF">F4W18_20095</name>
</gene>
<evidence type="ECO:0000256" key="6">
    <source>
        <dbReference type="ARBA" id="ARBA00022747"/>
    </source>
</evidence>
<keyword evidence="3 10" id="KW-0489">Methyltransferase</keyword>
<dbReference type="InterPro" id="IPR051537">
    <property type="entry name" value="DNA_Adenine_Mtase"/>
</dbReference>
<evidence type="ECO:0000256" key="4">
    <source>
        <dbReference type="ARBA" id="ARBA00022679"/>
    </source>
</evidence>
<keyword evidence="5" id="KW-0949">S-adenosyl-L-methionine</keyword>
<accession>A0A5M9NB50</accession>
<evidence type="ECO:0000256" key="1">
    <source>
        <dbReference type="ARBA" id="ARBA00006594"/>
    </source>
</evidence>
<dbReference type="InterPro" id="IPR002052">
    <property type="entry name" value="DNA_methylase_N6_adenine_CS"/>
</dbReference>
<evidence type="ECO:0000259" key="9">
    <source>
        <dbReference type="Pfam" id="PF12161"/>
    </source>
</evidence>
<evidence type="ECO:0000256" key="7">
    <source>
        <dbReference type="ARBA" id="ARBA00047942"/>
    </source>
</evidence>
<dbReference type="NCBIfam" id="TIGR00497">
    <property type="entry name" value="hsdM"/>
    <property type="match status" value="1"/>
</dbReference>
<dbReference type="GO" id="GO:0008170">
    <property type="term" value="F:N-methyltransferase activity"/>
    <property type="evidence" value="ECO:0007669"/>
    <property type="project" value="InterPro"/>
</dbReference>
<dbReference type="GO" id="GO:0009007">
    <property type="term" value="F:site-specific DNA-methyltransferase (adenine-specific) activity"/>
    <property type="evidence" value="ECO:0007669"/>
    <property type="project" value="UniProtKB-EC"/>
</dbReference>
<comment type="similarity">
    <text evidence="1">Belongs to the N(4)/N(6)-methyltransferase family.</text>
</comment>